<keyword evidence="1" id="KW-0472">Membrane</keyword>
<name>A0ABV1EKF3_9FIRM</name>
<accession>A0ABV1EKF3</accession>
<keyword evidence="1" id="KW-0812">Transmembrane</keyword>
<evidence type="ECO:0000256" key="1">
    <source>
        <dbReference type="SAM" id="Phobius"/>
    </source>
</evidence>
<keyword evidence="1" id="KW-1133">Transmembrane helix</keyword>
<dbReference type="Proteomes" id="UP001482186">
    <property type="component" value="Unassembled WGS sequence"/>
</dbReference>
<reference evidence="2 3" key="1">
    <citation type="submission" date="2024-04" db="EMBL/GenBank/DDBJ databases">
        <title>Human intestinal bacterial collection.</title>
        <authorList>
            <person name="Pauvert C."/>
            <person name="Hitch T.C.A."/>
            <person name="Clavel T."/>
        </authorList>
    </citation>
    <scope>NUCLEOTIDE SEQUENCE [LARGE SCALE GENOMIC DNA]</scope>
    <source>
        <strain evidence="2 3">CLA-AA-H141</strain>
    </source>
</reference>
<proteinExistence type="predicted"/>
<dbReference type="RefSeq" id="WP_021944576.1">
    <property type="nucleotide sequence ID" value="NZ_JAOQJS010000001.1"/>
</dbReference>
<keyword evidence="3" id="KW-1185">Reference proteome</keyword>
<feature type="transmembrane region" description="Helical" evidence="1">
    <location>
        <begin position="261"/>
        <end position="281"/>
    </location>
</feature>
<sequence>MKRFVIGILGAALLSGMAVWNIIHAEYISETYDNDRNYAYLTTGQVTYNKMKNEDYIKGTYLIDRDVSVTGNGVYKQIMTDIVTVDFDVEDMLGISGILAENDMGGCIISSGLAYHMFGSIYATGFTVTVQGVDHVVRSVTDSEDNFILIQAEQERGEDWELVEHREISGLVIDISEENYRGEYAAEVGEHHGYSSDCYYVTDYLNILPNINLPAKWSDFDFWAEASSEWKQMSERRLYADKDVLEIFYYRQRQQLNLYRWRSFIFGILLAGWCVMMRSFITSPSFPVLRGREAFLFPEQPAEI</sequence>
<organism evidence="2 3">
    <name type="scientific">Coprococcus ammoniilyticus</name>
    <dbReference type="NCBI Taxonomy" id="2981785"/>
    <lineage>
        <taxon>Bacteria</taxon>
        <taxon>Bacillati</taxon>
        <taxon>Bacillota</taxon>
        <taxon>Clostridia</taxon>
        <taxon>Lachnospirales</taxon>
        <taxon>Lachnospiraceae</taxon>
        <taxon>Coprococcus</taxon>
    </lineage>
</organism>
<dbReference type="EMBL" id="JBBNFM010000007">
    <property type="protein sequence ID" value="MEQ2454465.1"/>
    <property type="molecule type" value="Genomic_DNA"/>
</dbReference>
<evidence type="ECO:0000313" key="2">
    <source>
        <dbReference type="EMBL" id="MEQ2454465.1"/>
    </source>
</evidence>
<gene>
    <name evidence="2" type="ORF">AAAT04_10485</name>
</gene>
<protein>
    <recommendedName>
        <fullName evidence="4">MacB-like periplasmic core domain-containing protein</fullName>
    </recommendedName>
</protein>
<evidence type="ECO:0000313" key="3">
    <source>
        <dbReference type="Proteomes" id="UP001482186"/>
    </source>
</evidence>
<evidence type="ECO:0008006" key="4">
    <source>
        <dbReference type="Google" id="ProtNLM"/>
    </source>
</evidence>
<comment type="caution">
    <text evidence="2">The sequence shown here is derived from an EMBL/GenBank/DDBJ whole genome shotgun (WGS) entry which is preliminary data.</text>
</comment>